<feature type="region of interest" description="Disordered" evidence="1">
    <location>
        <begin position="1"/>
        <end position="56"/>
    </location>
</feature>
<dbReference type="STRING" id="648782.SAMN04488554_1194"/>
<sequence>METMAATGDYDSTGAPQHADSAEESDSLEGHRPWPDGVSPGPPVLSPSGEPEQARR</sequence>
<feature type="compositionally biased region" description="Low complexity" evidence="1">
    <location>
        <begin position="46"/>
        <end position="56"/>
    </location>
</feature>
<dbReference type="Proteomes" id="UP000199220">
    <property type="component" value="Unassembled WGS sequence"/>
</dbReference>
<dbReference type="EMBL" id="FNTX01000001">
    <property type="protein sequence ID" value="SED96988.1"/>
    <property type="molecule type" value="Genomic_DNA"/>
</dbReference>
<accession>A0A1H5F1D5</accession>
<evidence type="ECO:0000313" key="2">
    <source>
        <dbReference type="EMBL" id="SED96988.1"/>
    </source>
</evidence>
<protein>
    <submittedName>
        <fullName evidence="2">Uncharacterized protein</fullName>
    </submittedName>
</protein>
<evidence type="ECO:0000313" key="3">
    <source>
        <dbReference type="Proteomes" id="UP000199220"/>
    </source>
</evidence>
<evidence type="ECO:0000256" key="1">
    <source>
        <dbReference type="SAM" id="MobiDB-lite"/>
    </source>
</evidence>
<proteinExistence type="predicted"/>
<gene>
    <name evidence="2" type="ORF">SAMN04488554_1194</name>
</gene>
<dbReference type="AlphaFoldDB" id="A0A1H5F1D5"/>
<name>A0A1H5F1D5_9MICO</name>
<keyword evidence="3" id="KW-1185">Reference proteome</keyword>
<organism evidence="2 3">
    <name type="scientific">Ruania alba</name>
    <dbReference type="NCBI Taxonomy" id="648782"/>
    <lineage>
        <taxon>Bacteria</taxon>
        <taxon>Bacillati</taxon>
        <taxon>Actinomycetota</taxon>
        <taxon>Actinomycetes</taxon>
        <taxon>Micrococcales</taxon>
        <taxon>Ruaniaceae</taxon>
        <taxon>Ruania</taxon>
    </lineage>
</organism>
<reference evidence="3" key="1">
    <citation type="submission" date="2016-10" db="EMBL/GenBank/DDBJ databases">
        <authorList>
            <person name="Varghese N."/>
            <person name="Submissions S."/>
        </authorList>
    </citation>
    <scope>NUCLEOTIDE SEQUENCE [LARGE SCALE GENOMIC DNA]</scope>
    <source>
        <strain evidence="3">DSM 21368</strain>
    </source>
</reference>